<keyword evidence="3" id="KW-0813">Transport</keyword>
<dbReference type="SUPFAM" id="SSF144000">
    <property type="entry name" value="Oxysterol-binding protein-like"/>
    <property type="match status" value="1"/>
</dbReference>
<comment type="similarity">
    <text evidence="2">Belongs to the OSBP family.</text>
</comment>
<keyword evidence="1" id="KW-0446">Lipid-binding</keyword>
<dbReference type="GO" id="GO:0005886">
    <property type="term" value="C:plasma membrane"/>
    <property type="evidence" value="ECO:0007669"/>
    <property type="project" value="TreeGrafter"/>
</dbReference>
<dbReference type="GO" id="GO:0032934">
    <property type="term" value="F:sterol binding"/>
    <property type="evidence" value="ECO:0007669"/>
    <property type="project" value="TreeGrafter"/>
</dbReference>
<protein>
    <recommendedName>
        <fullName evidence="3">Oxysterol-binding protein</fullName>
    </recommendedName>
</protein>
<dbReference type="InterPro" id="IPR018494">
    <property type="entry name" value="Oxysterol-bd_CS"/>
</dbReference>
<dbReference type="PANTHER" id="PTHR10972">
    <property type="entry name" value="OXYSTEROL-BINDING PROTEIN-RELATED"/>
    <property type="match status" value="1"/>
</dbReference>
<dbReference type="GO" id="GO:0005829">
    <property type="term" value="C:cytosol"/>
    <property type="evidence" value="ECO:0007669"/>
    <property type="project" value="TreeGrafter"/>
</dbReference>
<evidence type="ECO:0000256" key="3">
    <source>
        <dbReference type="RuleBase" id="RU003845"/>
    </source>
</evidence>
<dbReference type="PROSITE" id="PS01013">
    <property type="entry name" value="OSBP"/>
    <property type="match status" value="1"/>
</dbReference>
<dbReference type="WBParaSite" id="PSU_v2.g18993.t1">
    <property type="protein sequence ID" value="PSU_v2.g18993.t1"/>
    <property type="gene ID" value="PSU_v2.g18993"/>
</dbReference>
<dbReference type="Pfam" id="PF01237">
    <property type="entry name" value="Oxysterol_BP"/>
    <property type="match status" value="1"/>
</dbReference>
<keyword evidence="4" id="KW-1185">Reference proteome</keyword>
<dbReference type="GO" id="GO:0097038">
    <property type="term" value="C:perinuclear endoplasmic reticulum"/>
    <property type="evidence" value="ECO:0007669"/>
    <property type="project" value="TreeGrafter"/>
</dbReference>
<organism evidence="4 5">
    <name type="scientific">Panagrolaimus superbus</name>
    <dbReference type="NCBI Taxonomy" id="310955"/>
    <lineage>
        <taxon>Eukaryota</taxon>
        <taxon>Metazoa</taxon>
        <taxon>Ecdysozoa</taxon>
        <taxon>Nematoda</taxon>
        <taxon>Chromadorea</taxon>
        <taxon>Rhabditida</taxon>
        <taxon>Tylenchina</taxon>
        <taxon>Panagrolaimomorpha</taxon>
        <taxon>Panagrolaimoidea</taxon>
        <taxon>Panagrolaimidae</taxon>
        <taxon>Panagrolaimus</taxon>
    </lineage>
</organism>
<sequence length="160" mass="17622">MSSSTSSDATITEAISVCSVKSIAPTFKSRTQLPSPAATQKVSLWSVLKKSIGKDLTRVTVPVYFNEPLSLLQRLAEYMEYVALVKEASKTSDPIRRMELIAAFALSTSATSSSRLSKPFNPLLHETYELSNPELGFEFVAEQVSHHPPVSAFYSRGEEF</sequence>
<dbReference type="GO" id="GO:0006869">
    <property type="term" value="P:lipid transport"/>
    <property type="evidence" value="ECO:0007669"/>
    <property type="project" value="UniProtKB-KW"/>
</dbReference>
<evidence type="ECO:0000256" key="2">
    <source>
        <dbReference type="RuleBase" id="RU003844"/>
    </source>
</evidence>
<evidence type="ECO:0000256" key="1">
    <source>
        <dbReference type="ARBA" id="ARBA00023121"/>
    </source>
</evidence>
<dbReference type="InterPro" id="IPR000648">
    <property type="entry name" value="Oxysterol-bd"/>
</dbReference>
<evidence type="ECO:0000313" key="5">
    <source>
        <dbReference type="WBParaSite" id="PSU_v2.g18993.t1"/>
    </source>
</evidence>
<proteinExistence type="inferred from homology"/>
<reference evidence="5" key="1">
    <citation type="submission" date="2022-11" db="UniProtKB">
        <authorList>
            <consortium name="WormBaseParasite"/>
        </authorList>
    </citation>
    <scope>IDENTIFICATION</scope>
</reference>
<dbReference type="Proteomes" id="UP000887577">
    <property type="component" value="Unplaced"/>
</dbReference>
<keyword evidence="3" id="KW-0445">Lipid transport</keyword>
<accession>A0A914YJF7</accession>
<dbReference type="AlphaFoldDB" id="A0A914YJF7"/>
<name>A0A914YJF7_9BILA</name>
<dbReference type="InterPro" id="IPR037239">
    <property type="entry name" value="OSBP_sf"/>
</dbReference>
<dbReference type="PANTHER" id="PTHR10972:SF209">
    <property type="entry name" value="OXYSTEROL-BINDING PROTEIN"/>
    <property type="match status" value="1"/>
</dbReference>
<evidence type="ECO:0000313" key="4">
    <source>
        <dbReference type="Proteomes" id="UP000887577"/>
    </source>
</evidence>
<dbReference type="Gene3D" id="2.40.160.120">
    <property type="match status" value="1"/>
</dbReference>